<dbReference type="GO" id="GO:0043386">
    <property type="term" value="P:mycotoxin biosynthetic process"/>
    <property type="evidence" value="ECO:0007669"/>
    <property type="project" value="InterPro"/>
</dbReference>
<dbReference type="EMBL" id="JAAMPI010001249">
    <property type="protein sequence ID" value="KAF4625984.1"/>
    <property type="molecule type" value="Genomic_DNA"/>
</dbReference>
<accession>A0A8H4R9D3</accession>
<comment type="similarity">
    <text evidence="2">Belongs to the ustYa family.</text>
</comment>
<dbReference type="PANTHER" id="PTHR33365">
    <property type="entry name" value="YALI0B05434P"/>
    <property type="match status" value="1"/>
</dbReference>
<keyword evidence="3" id="KW-1133">Transmembrane helix</keyword>
<dbReference type="Pfam" id="PF11807">
    <property type="entry name" value="UstYa"/>
    <property type="match status" value="1"/>
</dbReference>
<evidence type="ECO:0000256" key="2">
    <source>
        <dbReference type="ARBA" id="ARBA00035112"/>
    </source>
</evidence>
<dbReference type="AlphaFoldDB" id="A0A8H4R9D3"/>
<reference evidence="4 5" key="1">
    <citation type="submission" date="2020-03" db="EMBL/GenBank/DDBJ databases">
        <title>Draft Genome Sequence of Cudoniella acicularis.</title>
        <authorList>
            <person name="Buettner E."/>
            <person name="Kellner H."/>
        </authorList>
    </citation>
    <scope>NUCLEOTIDE SEQUENCE [LARGE SCALE GENOMIC DNA]</scope>
    <source>
        <strain evidence="4 5">DSM 108380</strain>
    </source>
</reference>
<name>A0A8H4R9D3_9HELO</name>
<gene>
    <name evidence="4" type="ORF">G7Y89_g12177</name>
</gene>
<dbReference type="Proteomes" id="UP000566819">
    <property type="component" value="Unassembled WGS sequence"/>
</dbReference>
<dbReference type="OrthoDB" id="3687641at2759"/>
<comment type="caution">
    <text evidence="4">The sequence shown here is derived from an EMBL/GenBank/DDBJ whole genome shotgun (WGS) entry which is preliminary data.</text>
</comment>
<evidence type="ECO:0008006" key="6">
    <source>
        <dbReference type="Google" id="ProtNLM"/>
    </source>
</evidence>
<protein>
    <recommendedName>
        <fullName evidence="6">Tat pathway signal sequence</fullName>
    </recommendedName>
</protein>
<feature type="transmembrane region" description="Helical" evidence="3">
    <location>
        <begin position="58"/>
        <end position="79"/>
    </location>
</feature>
<sequence>MFIFSLLFQRRESTYSALHDSPLDFEERVKVGEDNNHESSGGLRWQVQKRKTQRFDSVNVLLLCASILLAFAIGFNLVARAKQASDAVCMKNMWAYSPVQEAAEWEWTTFPDYFSPDQYSGPPSVEVEEAWSKLWDFGAFTVPFDKIPLLNKSSVDQDYRQVRTERGMEVGALLEGAHQIHCLNLARQYIYRDQWDYSSLQSFSGGKRVQRHHVDHCLNTLLININCWSDVTPFLLEYTGHGLVKRGAQHRCKRFDKLVDWVNDHVAFDAAAE</sequence>
<evidence type="ECO:0000256" key="1">
    <source>
        <dbReference type="ARBA" id="ARBA00004685"/>
    </source>
</evidence>
<proteinExistence type="inferred from homology"/>
<comment type="pathway">
    <text evidence="1">Mycotoxin biosynthesis.</text>
</comment>
<dbReference type="InterPro" id="IPR021765">
    <property type="entry name" value="UstYa-like"/>
</dbReference>
<keyword evidence="3" id="KW-0812">Transmembrane</keyword>
<evidence type="ECO:0000256" key="3">
    <source>
        <dbReference type="SAM" id="Phobius"/>
    </source>
</evidence>
<keyword evidence="5" id="KW-1185">Reference proteome</keyword>
<organism evidence="4 5">
    <name type="scientific">Cudoniella acicularis</name>
    <dbReference type="NCBI Taxonomy" id="354080"/>
    <lineage>
        <taxon>Eukaryota</taxon>
        <taxon>Fungi</taxon>
        <taxon>Dikarya</taxon>
        <taxon>Ascomycota</taxon>
        <taxon>Pezizomycotina</taxon>
        <taxon>Leotiomycetes</taxon>
        <taxon>Helotiales</taxon>
        <taxon>Tricladiaceae</taxon>
        <taxon>Cudoniella</taxon>
    </lineage>
</organism>
<evidence type="ECO:0000313" key="4">
    <source>
        <dbReference type="EMBL" id="KAF4625984.1"/>
    </source>
</evidence>
<evidence type="ECO:0000313" key="5">
    <source>
        <dbReference type="Proteomes" id="UP000566819"/>
    </source>
</evidence>
<dbReference type="PANTHER" id="PTHR33365:SF4">
    <property type="entry name" value="CYCLOCHLOROTINE BIOSYNTHESIS PROTEIN O"/>
    <property type="match status" value="1"/>
</dbReference>
<keyword evidence="3" id="KW-0472">Membrane</keyword>